<feature type="binding site" evidence="9">
    <location>
        <position position="315"/>
    </location>
    <ligand>
        <name>ATP</name>
        <dbReference type="ChEBI" id="CHEBI:30616"/>
    </ligand>
</feature>
<dbReference type="PANTHER" id="PTHR10196:SF69">
    <property type="entry name" value="GLYCEROL KINASE"/>
    <property type="match status" value="1"/>
</dbReference>
<keyword evidence="3 9" id="KW-0808">Transferase</keyword>
<comment type="catalytic activity">
    <reaction evidence="8 9">
        <text>glycerol + ATP = sn-glycerol 3-phosphate + ADP + H(+)</text>
        <dbReference type="Rhea" id="RHEA:21644"/>
        <dbReference type="ChEBI" id="CHEBI:15378"/>
        <dbReference type="ChEBI" id="CHEBI:17754"/>
        <dbReference type="ChEBI" id="CHEBI:30616"/>
        <dbReference type="ChEBI" id="CHEBI:57597"/>
        <dbReference type="ChEBI" id="CHEBI:456216"/>
        <dbReference type="EC" id="2.7.1.30"/>
    </reaction>
</comment>
<keyword evidence="6 9" id="KW-0319">Glycerol metabolism</keyword>
<dbReference type="Proteomes" id="UP001197378">
    <property type="component" value="Unassembled WGS sequence"/>
</dbReference>
<comment type="activity regulation">
    <text evidence="9">Inhibited by fructose 1,6-bisphosphate (FBP).</text>
</comment>
<comment type="function">
    <text evidence="9">Key enzyme in the regulation of glycerol uptake and metabolism. Catalyzes the phosphorylation of glycerol to yield sn-glycerol 3-phosphate.</text>
</comment>
<feature type="binding site" evidence="9">
    <location>
        <position position="83"/>
    </location>
    <ligand>
        <name>sn-glycerol 3-phosphate</name>
        <dbReference type="ChEBI" id="CHEBI:57597"/>
    </ligand>
</feature>
<feature type="binding site" evidence="9">
    <location>
        <position position="311"/>
    </location>
    <ligand>
        <name>ADP</name>
        <dbReference type="ChEBI" id="CHEBI:456216"/>
    </ligand>
</feature>
<reference evidence="13" key="1">
    <citation type="journal article" date="2021" name="ISME J.">
        <title>Genomic evolution of the class Acidithiobacillia: deep-branching Proteobacteria living in extreme acidic conditions.</title>
        <authorList>
            <person name="Moya-Beltran A."/>
            <person name="Beard S."/>
            <person name="Rojas-Villalobos C."/>
            <person name="Issotta F."/>
            <person name="Gallardo Y."/>
            <person name="Ulloa R."/>
            <person name="Giaveno A."/>
            <person name="Degli Esposti M."/>
            <person name="Johnson D.B."/>
            <person name="Quatrini R."/>
        </authorList>
    </citation>
    <scope>NUCLEOTIDE SEQUENCE</scope>
    <source>
        <strain evidence="13">VAN18-1</strain>
    </source>
</reference>
<evidence type="ECO:0000256" key="10">
    <source>
        <dbReference type="RuleBase" id="RU003733"/>
    </source>
</evidence>
<keyword evidence="7 9" id="KW-0067">ATP-binding</keyword>
<dbReference type="InterPro" id="IPR018484">
    <property type="entry name" value="FGGY_N"/>
</dbReference>
<dbReference type="GO" id="GO:0004370">
    <property type="term" value="F:glycerol kinase activity"/>
    <property type="evidence" value="ECO:0007669"/>
    <property type="project" value="UniProtKB-UniRule"/>
</dbReference>
<comment type="pathway">
    <text evidence="1 9">Polyol metabolism; glycerol degradation via glycerol kinase pathway; sn-glycerol 3-phosphate from glycerol: step 1/1.</text>
</comment>
<dbReference type="PROSITE" id="PS00445">
    <property type="entry name" value="FGGY_KINASES_2"/>
    <property type="match status" value="1"/>
</dbReference>
<evidence type="ECO:0000259" key="12">
    <source>
        <dbReference type="Pfam" id="PF02782"/>
    </source>
</evidence>
<dbReference type="PIRSF" id="PIRSF000538">
    <property type="entry name" value="GlpK"/>
    <property type="match status" value="1"/>
</dbReference>
<dbReference type="InterPro" id="IPR043129">
    <property type="entry name" value="ATPase_NBD"/>
</dbReference>
<evidence type="ECO:0000313" key="14">
    <source>
        <dbReference type="Proteomes" id="UP001197378"/>
    </source>
</evidence>
<name>A0AAE2YNA5_9PROT</name>
<sequence>MSNYVGAIDQGTTSTRFIIFDHAGKIISQAQKEHRQIYPQPGWVEHDPLEILNNSNEVVGAALARANLSGSDLRAVGITNQRETTVLWDRHSAEPLAPAIVWMDTRTDQLMRRFLQKREHSWFREKTGLPLTTYFSALKLLWLLENVPGARRKAEQGDALFGNINTWLAWNLTGGKDGGLHITDVSNASRTLLMDLQRCSWDEELLAEFGIPAACLPQIVSSGEVYGEIRSAPLRGTVLAGMLGDQQAALVGQTCFAPGEAKNTYGTGCFLLMNTGMEAVHSKAGLLSTVAYRFGDEPTHYALEGSIAIAGALVQWLRDNLHFFDLAEQIEALARSVPDNGDVYLVPAFAGLYAPYWREDARGVIAGLTRFATKAHVARAALEATAYQVRDVVEAMELDSGIRLRALRSDGGMVVNELLMQFQADMLAVPVQRPRIVETTALGSAYAAGLATGLWQSTEDLRANWGVDHVWKPQMEESDRARLVHSWKKAVERSFAWVEGN</sequence>
<dbReference type="GO" id="GO:0019563">
    <property type="term" value="P:glycerol catabolic process"/>
    <property type="evidence" value="ECO:0007669"/>
    <property type="project" value="UniProtKB-UniRule"/>
</dbReference>
<feature type="binding site" evidence="9">
    <location>
        <position position="416"/>
    </location>
    <ligand>
        <name>ADP</name>
        <dbReference type="ChEBI" id="CHEBI:456216"/>
    </ligand>
</feature>
<feature type="binding site" evidence="9">
    <location>
        <position position="82"/>
    </location>
    <ligand>
        <name>glycerol</name>
        <dbReference type="ChEBI" id="CHEBI:17754"/>
    </ligand>
</feature>
<comment type="similarity">
    <text evidence="2 9 10">Belongs to the FGGY kinase family.</text>
</comment>
<feature type="binding site" evidence="9">
    <location>
        <position position="134"/>
    </location>
    <ligand>
        <name>glycerol</name>
        <dbReference type="ChEBI" id="CHEBI:17754"/>
    </ligand>
</feature>
<evidence type="ECO:0000256" key="9">
    <source>
        <dbReference type="HAMAP-Rule" id="MF_00186"/>
    </source>
</evidence>
<evidence type="ECO:0000256" key="2">
    <source>
        <dbReference type="ARBA" id="ARBA00009156"/>
    </source>
</evidence>
<evidence type="ECO:0000313" key="13">
    <source>
        <dbReference type="EMBL" id="MBU2787194.1"/>
    </source>
</evidence>
<keyword evidence="14" id="KW-1185">Reference proteome</keyword>
<dbReference type="Pfam" id="PF02782">
    <property type="entry name" value="FGGY_C"/>
    <property type="match status" value="1"/>
</dbReference>
<dbReference type="FunFam" id="3.30.420.40:FF:000008">
    <property type="entry name" value="Glycerol kinase"/>
    <property type="match status" value="1"/>
</dbReference>
<dbReference type="InterPro" id="IPR018485">
    <property type="entry name" value="FGGY_C"/>
</dbReference>
<dbReference type="GO" id="GO:0005829">
    <property type="term" value="C:cytosol"/>
    <property type="evidence" value="ECO:0007669"/>
    <property type="project" value="TreeGrafter"/>
</dbReference>
<dbReference type="CDD" id="cd07769">
    <property type="entry name" value="ASKHA_NBD_FGGY_GK"/>
    <property type="match status" value="1"/>
</dbReference>
<evidence type="ECO:0000256" key="8">
    <source>
        <dbReference type="ARBA" id="ARBA00052101"/>
    </source>
</evidence>
<dbReference type="EC" id="2.7.1.30" evidence="9"/>
<evidence type="ECO:0000256" key="7">
    <source>
        <dbReference type="ARBA" id="ARBA00022840"/>
    </source>
</evidence>
<dbReference type="SUPFAM" id="SSF53067">
    <property type="entry name" value="Actin-like ATPase domain"/>
    <property type="match status" value="2"/>
</dbReference>
<feature type="binding site" evidence="9">
    <location>
        <position position="311"/>
    </location>
    <ligand>
        <name>ATP</name>
        <dbReference type="ChEBI" id="CHEBI:30616"/>
    </ligand>
</feature>
<dbReference type="RefSeq" id="WP_215872141.1">
    <property type="nucleotide sequence ID" value="NZ_JAAXYO010000036.1"/>
</dbReference>
<dbReference type="GO" id="GO:0006072">
    <property type="term" value="P:glycerol-3-phosphate metabolic process"/>
    <property type="evidence" value="ECO:0007669"/>
    <property type="project" value="InterPro"/>
</dbReference>
<feature type="binding site" evidence="9">
    <location>
        <position position="245"/>
    </location>
    <ligand>
        <name>glycerol</name>
        <dbReference type="ChEBI" id="CHEBI:17754"/>
    </ligand>
</feature>
<feature type="binding site" evidence="9">
    <location>
        <position position="82"/>
    </location>
    <ligand>
        <name>sn-glycerol 3-phosphate</name>
        <dbReference type="ChEBI" id="CHEBI:57597"/>
    </ligand>
</feature>
<dbReference type="GO" id="GO:0005524">
    <property type="term" value="F:ATP binding"/>
    <property type="evidence" value="ECO:0007669"/>
    <property type="project" value="UniProtKB-UniRule"/>
</dbReference>
<feature type="binding site" evidence="9">
    <location>
        <position position="267"/>
    </location>
    <ligand>
        <name>ATP</name>
        <dbReference type="ChEBI" id="CHEBI:30616"/>
    </ligand>
</feature>
<dbReference type="FunFam" id="3.30.420.40:FF:000007">
    <property type="entry name" value="Glycerol kinase"/>
    <property type="match status" value="1"/>
</dbReference>
<dbReference type="Gene3D" id="3.30.420.40">
    <property type="match status" value="2"/>
</dbReference>
<dbReference type="InterPro" id="IPR005999">
    <property type="entry name" value="Glycerol_kin"/>
</dbReference>
<comment type="caution">
    <text evidence="13">The sequence shown here is derived from an EMBL/GenBank/DDBJ whole genome shotgun (WGS) entry which is preliminary data.</text>
</comment>
<feature type="domain" description="Carbohydrate kinase FGGY N-terminal" evidence="11">
    <location>
        <begin position="4"/>
        <end position="252"/>
    </location>
</feature>
<feature type="binding site" evidence="9">
    <location>
        <position position="12"/>
    </location>
    <ligand>
        <name>sn-glycerol 3-phosphate</name>
        <dbReference type="ChEBI" id="CHEBI:57597"/>
    </ligand>
</feature>
<dbReference type="PROSITE" id="PS00933">
    <property type="entry name" value="FGGY_KINASES_1"/>
    <property type="match status" value="1"/>
</dbReference>
<dbReference type="EMBL" id="JAAXYO010000036">
    <property type="protein sequence ID" value="MBU2787194.1"/>
    <property type="molecule type" value="Genomic_DNA"/>
</dbReference>
<evidence type="ECO:0000256" key="6">
    <source>
        <dbReference type="ARBA" id="ARBA00022798"/>
    </source>
</evidence>
<feature type="binding site" evidence="9">
    <location>
        <position position="412"/>
    </location>
    <ligand>
        <name>ADP</name>
        <dbReference type="ChEBI" id="CHEBI:456216"/>
    </ligand>
</feature>
<feature type="binding site" evidence="9">
    <location>
        <position position="412"/>
    </location>
    <ligand>
        <name>ATP</name>
        <dbReference type="ChEBI" id="CHEBI:30616"/>
    </ligand>
</feature>
<dbReference type="HAMAP" id="MF_00186">
    <property type="entry name" value="Glycerol_kin"/>
    <property type="match status" value="1"/>
</dbReference>
<feature type="binding site" evidence="9">
    <location>
        <position position="14"/>
    </location>
    <ligand>
        <name>ATP</name>
        <dbReference type="ChEBI" id="CHEBI:30616"/>
    </ligand>
</feature>
<accession>A0AAE2YNA5</accession>
<dbReference type="PANTHER" id="PTHR10196">
    <property type="entry name" value="SUGAR KINASE"/>
    <property type="match status" value="1"/>
</dbReference>
<keyword evidence="5 9" id="KW-0418">Kinase</keyword>
<organism evidence="13 14">
    <name type="scientific">Igneacidithiobacillus copahuensis</name>
    <dbReference type="NCBI Taxonomy" id="2724909"/>
    <lineage>
        <taxon>Bacteria</taxon>
        <taxon>Pseudomonadati</taxon>
        <taxon>Pseudomonadota</taxon>
        <taxon>Acidithiobacillia</taxon>
        <taxon>Acidithiobacillales</taxon>
        <taxon>Acidithiobacillaceae</taxon>
        <taxon>Igneacidithiobacillus</taxon>
    </lineage>
</organism>
<feature type="binding site" evidence="9">
    <location>
        <position position="12"/>
    </location>
    <ligand>
        <name>ADP</name>
        <dbReference type="ChEBI" id="CHEBI:456216"/>
    </ligand>
</feature>
<dbReference type="Pfam" id="PF00370">
    <property type="entry name" value="FGGY_N"/>
    <property type="match status" value="1"/>
</dbReference>
<feature type="binding site" evidence="9">
    <location>
        <position position="134"/>
    </location>
    <ligand>
        <name>sn-glycerol 3-phosphate</name>
        <dbReference type="ChEBI" id="CHEBI:57597"/>
    </ligand>
</feature>
<evidence type="ECO:0000256" key="1">
    <source>
        <dbReference type="ARBA" id="ARBA00005190"/>
    </source>
</evidence>
<evidence type="ECO:0000256" key="5">
    <source>
        <dbReference type="ARBA" id="ARBA00022777"/>
    </source>
</evidence>
<feature type="binding site" evidence="9">
    <location>
        <position position="16"/>
    </location>
    <ligand>
        <name>ADP</name>
        <dbReference type="ChEBI" id="CHEBI:456216"/>
    </ligand>
</feature>
<dbReference type="InterPro" id="IPR018483">
    <property type="entry name" value="Carb_kinase_FGGY_CS"/>
</dbReference>
<evidence type="ECO:0000256" key="3">
    <source>
        <dbReference type="ARBA" id="ARBA00022679"/>
    </source>
</evidence>
<feature type="binding site" evidence="9">
    <location>
        <position position="12"/>
    </location>
    <ligand>
        <name>ATP</name>
        <dbReference type="ChEBI" id="CHEBI:30616"/>
    </ligand>
</feature>
<feature type="binding site" evidence="9">
    <location>
        <position position="83"/>
    </location>
    <ligand>
        <name>glycerol</name>
        <dbReference type="ChEBI" id="CHEBI:17754"/>
    </ligand>
</feature>
<keyword evidence="4 9" id="KW-0547">Nucleotide-binding</keyword>
<protein>
    <recommendedName>
        <fullName evidence="9">Glycerol kinase</fullName>
        <ecNumber evidence="9">2.7.1.30</ecNumber>
    </recommendedName>
    <alternativeName>
        <fullName evidence="9">ATP:glycerol 3-phosphotransferase</fullName>
    </alternativeName>
    <alternativeName>
        <fullName evidence="9">Glycerokinase</fullName>
        <shortName evidence="9">GK</shortName>
    </alternativeName>
</protein>
<dbReference type="InterPro" id="IPR000577">
    <property type="entry name" value="Carb_kinase_FGGY"/>
</dbReference>
<dbReference type="AlphaFoldDB" id="A0AAE2YNA5"/>
<dbReference type="NCBIfam" id="NF000756">
    <property type="entry name" value="PRK00047.1"/>
    <property type="match status" value="1"/>
</dbReference>
<evidence type="ECO:0000259" key="11">
    <source>
        <dbReference type="Pfam" id="PF00370"/>
    </source>
</evidence>
<feature type="binding site" evidence="9">
    <location>
        <position position="13"/>
    </location>
    <ligand>
        <name>ATP</name>
        <dbReference type="ChEBI" id="CHEBI:30616"/>
    </ligand>
</feature>
<gene>
    <name evidence="9 13" type="primary">glpK</name>
    <name evidence="13" type="ORF">HFQ13_03025</name>
</gene>
<evidence type="ECO:0000256" key="4">
    <source>
        <dbReference type="ARBA" id="ARBA00022741"/>
    </source>
</evidence>
<feature type="binding site" evidence="9">
    <location>
        <position position="267"/>
    </location>
    <ligand>
        <name>ADP</name>
        <dbReference type="ChEBI" id="CHEBI:456216"/>
    </ligand>
</feature>
<feature type="binding site" evidence="9">
    <location>
        <position position="246"/>
    </location>
    <ligand>
        <name>glycerol</name>
        <dbReference type="ChEBI" id="CHEBI:17754"/>
    </ligand>
</feature>
<feature type="domain" description="Carbohydrate kinase FGGY C-terminal" evidence="12">
    <location>
        <begin position="262"/>
        <end position="451"/>
    </location>
</feature>
<dbReference type="NCBIfam" id="TIGR01311">
    <property type="entry name" value="glycerol_kin"/>
    <property type="match status" value="1"/>
</dbReference>
<feature type="binding site" evidence="9">
    <location>
        <position position="245"/>
    </location>
    <ligand>
        <name>sn-glycerol 3-phosphate</name>
        <dbReference type="ChEBI" id="CHEBI:57597"/>
    </ligand>
</feature>
<proteinExistence type="inferred from homology"/>